<feature type="transmembrane region" description="Helical" evidence="9">
    <location>
        <begin position="12"/>
        <end position="32"/>
    </location>
</feature>
<sequence length="241" mass="26243">MKVLDHLEEALIAFLMAAATLIIFVAVVHRYASGVAFLYPYVGHLHFAWAQELCIILFVWMAKFGAAYGVRTGIHVGVDVVINRLKPRARGVFIVFGLLAGAAFTGCVAVLGGSFVWDNGAHYAFVTALGLEIGDLYEGPITADLEWPTWIVYSAIPLGSSLMCFRFLQVCVGFLRTGELPHHDHGHVEGLDEDKTDAQRAAQDINWFTMNDGLHPKDIAHDDDTGDKPDDGTGTGKGDGR</sequence>
<feature type="transmembrane region" description="Helical" evidence="9">
    <location>
        <begin position="150"/>
        <end position="168"/>
    </location>
</feature>
<comment type="function">
    <text evidence="9">Part of the tripartite ATP-independent periplasmic (TRAP) transport system.</text>
</comment>
<accession>Q2RN24</accession>
<keyword evidence="6 9" id="KW-1133">Transmembrane helix</keyword>
<dbReference type="GO" id="GO:0005886">
    <property type="term" value="C:plasma membrane"/>
    <property type="evidence" value="ECO:0007669"/>
    <property type="project" value="UniProtKB-SubCell"/>
</dbReference>
<evidence type="ECO:0000256" key="9">
    <source>
        <dbReference type="RuleBase" id="RU369079"/>
    </source>
</evidence>
<dbReference type="EMBL" id="CP000230">
    <property type="protein sequence ID" value="ABC24471.1"/>
    <property type="molecule type" value="Genomic_DNA"/>
</dbReference>
<feature type="region of interest" description="Disordered" evidence="10">
    <location>
        <begin position="211"/>
        <end position="241"/>
    </location>
</feature>
<keyword evidence="2 9" id="KW-0813">Transport</keyword>
<keyword evidence="7 9" id="KW-0472">Membrane</keyword>
<gene>
    <name evidence="12" type="ordered locus">Rru_A3677</name>
</gene>
<evidence type="ECO:0000256" key="4">
    <source>
        <dbReference type="ARBA" id="ARBA00022519"/>
    </source>
</evidence>
<evidence type="ECO:0000313" key="12">
    <source>
        <dbReference type="EMBL" id="ABC24471.1"/>
    </source>
</evidence>
<feature type="transmembrane region" description="Helical" evidence="9">
    <location>
        <begin position="92"/>
        <end position="117"/>
    </location>
</feature>
<evidence type="ECO:0000259" key="11">
    <source>
        <dbReference type="Pfam" id="PF04290"/>
    </source>
</evidence>
<proteinExistence type="inferred from homology"/>
<keyword evidence="13" id="KW-1185">Reference proteome</keyword>
<dbReference type="KEGG" id="rru:Rru_A3677"/>
<dbReference type="InterPro" id="IPR007387">
    <property type="entry name" value="TRAP_DctQ"/>
</dbReference>
<protein>
    <recommendedName>
        <fullName evidence="9">TRAP transporter small permease protein</fullName>
    </recommendedName>
</protein>
<dbReference type="Pfam" id="PF04290">
    <property type="entry name" value="DctQ"/>
    <property type="match status" value="1"/>
</dbReference>
<evidence type="ECO:0000256" key="2">
    <source>
        <dbReference type="ARBA" id="ARBA00022448"/>
    </source>
</evidence>
<dbReference type="HOGENOM" id="CLU_086356_3_0_5"/>
<dbReference type="PATRIC" id="fig|269796.9.peg.3800"/>
<evidence type="ECO:0000256" key="6">
    <source>
        <dbReference type="ARBA" id="ARBA00022989"/>
    </source>
</evidence>
<feature type="domain" description="Tripartite ATP-independent periplasmic transporters DctQ component" evidence="11">
    <location>
        <begin position="20"/>
        <end position="174"/>
    </location>
</feature>
<comment type="subunit">
    <text evidence="9">The complex comprises the extracytoplasmic solute receptor protein and the two transmembrane proteins.</text>
</comment>
<dbReference type="AlphaFoldDB" id="Q2RN24"/>
<evidence type="ECO:0000256" key="8">
    <source>
        <dbReference type="ARBA" id="ARBA00038436"/>
    </source>
</evidence>
<evidence type="ECO:0000256" key="3">
    <source>
        <dbReference type="ARBA" id="ARBA00022475"/>
    </source>
</evidence>
<dbReference type="eggNOG" id="COG3090">
    <property type="taxonomic scope" value="Bacteria"/>
</dbReference>
<dbReference type="GO" id="GO:0022857">
    <property type="term" value="F:transmembrane transporter activity"/>
    <property type="evidence" value="ECO:0007669"/>
    <property type="project" value="UniProtKB-UniRule"/>
</dbReference>
<keyword evidence="5 9" id="KW-0812">Transmembrane</keyword>
<keyword evidence="4 9" id="KW-0997">Cell inner membrane</keyword>
<dbReference type="STRING" id="269796.Rru_A3677"/>
<dbReference type="Proteomes" id="UP000001929">
    <property type="component" value="Chromosome"/>
</dbReference>
<dbReference type="PhylomeDB" id="Q2RN24"/>
<dbReference type="RefSeq" id="WP_011391424.1">
    <property type="nucleotide sequence ID" value="NC_007643.1"/>
</dbReference>
<dbReference type="EnsemblBacteria" id="ABC24471">
    <property type="protein sequence ID" value="ABC24471"/>
    <property type="gene ID" value="Rru_A3677"/>
</dbReference>
<evidence type="ECO:0000256" key="7">
    <source>
        <dbReference type="ARBA" id="ARBA00023136"/>
    </source>
</evidence>
<feature type="compositionally biased region" description="Basic and acidic residues" evidence="10">
    <location>
        <begin position="214"/>
        <end position="231"/>
    </location>
</feature>
<evidence type="ECO:0000256" key="1">
    <source>
        <dbReference type="ARBA" id="ARBA00004429"/>
    </source>
</evidence>
<reference evidence="12 13" key="1">
    <citation type="journal article" date="2011" name="Stand. Genomic Sci.">
        <title>Complete genome sequence of Rhodospirillum rubrum type strain (S1).</title>
        <authorList>
            <person name="Munk A.C."/>
            <person name="Copeland A."/>
            <person name="Lucas S."/>
            <person name="Lapidus A."/>
            <person name="Del Rio T.G."/>
            <person name="Barry K."/>
            <person name="Detter J.C."/>
            <person name="Hammon N."/>
            <person name="Israni S."/>
            <person name="Pitluck S."/>
            <person name="Brettin T."/>
            <person name="Bruce D."/>
            <person name="Han C."/>
            <person name="Tapia R."/>
            <person name="Gilna P."/>
            <person name="Schmutz J."/>
            <person name="Larimer F."/>
            <person name="Land M."/>
            <person name="Kyrpides N.C."/>
            <person name="Mavromatis K."/>
            <person name="Richardson P."/>
            <person name="Rohde M."/>
            <person name="Goker M."/>
            <person name="Klenk H.P."/>
            <person name="Zhang Y."/>
            <person name="Roberts G.P."/>
            <person name="Reslewic S."/>
            <person name="Schwartz D.C."/>
        </authorList>
    </citation>
    <scope>NUCLEOTIDE SEQUENCE [LARGE SCALE GENOMIC DNA]</scope>
    <source>
        <strain evidence="13">ATCC 11170 / ATH 1.1.1 / DSM 467 / LMG 4362 / NCIMB 8255 / S1</strain>
    </source>
</reference>
<dbReference type="InterPro" id="IPR055348">
    <property type="entry name" value="DctQ"/>
</dbReference>
<evidence type="ECO:0000256" key="5">
    <source>
        <dbReference type="ARBA" id="ARBA00022692"/>
    </source>
</evidence>
<dbReference type="PANTHER" id="PTHR35011">
    <property type="entry name" value="2,3-DIKETO-L-GULONATE TRAP TRANSPORTER SMALL PERMEASE PROTEIN YIAM"/>
    <property type="match status" value="1"/>
</dbReference>
<comment type="similarity">
    <text evidence="8 9">Belongs to the TRAP transporter small permease family.</text>
</comment>
<evidence type="ECO:0000313" key="13">
    <source>
        <dbReference type="Proteomes" id="UP000001929"/>
    </source>
</evidence>
<keyword evidence="3" id="KW-1003">Cell membrane</keyword>
<feature type="transmembrane region" description="Helical" evidence="9">
    <location>
        <begin position="38"/>
        <end position="61"/>
    </location>
</feature>
<organism evidence="12 13">
    <name type="scientific">Rhodospirillum rubrum (strain ATCC 11170 / ATH 1.1.1 / DSM 467 / LMG 4362 / NCIMB 8255 / S1)</name>
    <dbReference type="NCBI Taxonomy" id="269796"/>
    <lineage>
        <taxon>Bacteria</taxon>
        <taxon>Pseudomonadati</taxon>
        <taxon>Pseudomonadota</taxon>
        <taxon>Alphaproteobacteria</taxon>
        <taxon>Rhodospirillales</taxon>
        <taxon>Rhodospirillaceae</taxon>
        <taxon>Rhodospirillum</taxon>
    </lineage>
</organism>
<name>Q2RN24_RHORT</name>
<dbReference type="GO" id="GO:0015740">
    <property type="term" value="P:C4-dicarboxylate transport"/>
    <property type="evidence" value="ECO:0007669"/>
    <property type="project" value="TreeGrafter"/>
</dbReference>
<evidence type="ECO:0000256" key="10">
    <source>
        <dbReference type="SAM" id="MobiDB-lite"/>
    </source>
</evidence>
<comment type="subcellular location">
    <subcellularLocation>
        <location evidence="1 9">Cell inner membrane</location>
        <topology evidence="1 9">Multi-pass membrane protein</topology>
    </subcellularLocation>
</comment>
<dbReference type="PANTHER" id="PTHR35011:SF2">
    <property type="entry name" value="2,3-DIKETO-L-GULONATE TRAP TRANSPORTER SMALL PERMEASE PROTEIN YIAM"/>
    <property type="match status" value="1"/>
</dbReference>